<sequence length="28" mass="2873">MGRAAGGARREEPAEEAMARGASKPRCG</sequence>
<dbReference type="EMBL" id="GBRH01167374">
    <property type="protein sequence ID" value="JAE30522.1"/>
    <property type="molecule type" value="Transcribed_RNA"/>
</dbReference>
<feature type="region of interest" description="Disordered" evidence="1">
    <location>
        <begin position="1"/>
        <end position="28"/>
    </location>
</feature>
<dbReference type="AlphaFoldDB" id="A0A0A9H167"/>
<proteinExistence type="predicted"/>
<protein>
    <submittedName>
        <fullName evidence="2">Uncharacterized protein</fullName>
    </submittedName>
</protein>
<organism evidence="2">
    <name type="scientific">Arundo donax</name>
    <name type="common">Giant reed</name>
    <name type="synonym">Donax arundinaceus</name>
    <dbReference type="NCBI Taxonomy" id="35708"/>
    <lineage>
        <taxon>Eukaryota</taxon>
        <taxon>Viridiplantae</taxon>
        <taxon>Streptophyta</taxon>
        <taxon>Embryophyta</taxon>
        <taxon>Tracheophyta</taxon>
        <taxon>Spermatophyta</taxon>
        <taxon>Magnoliopsida</taxon>
        <taxon>Liliopsida</taxon>
        <taxon>Poales</taxon>
        <taxon>Poaceae</taxon>
        <taxon>PACMAD clade</taxon>
        <taxon>Arundinoideae</taxon>
        <taxon>Arundineae</taxon>
        <taxon>Arundo</taxon>
    </lineage>
</organism>
<reference evidence="2" key="1">
    <citation type="submission" date="2014-09" db="EMBL/GenBank/DDBJ databases">
        <authorList>
            <person name="Magalhaes I.L.F."/>
            <person name="Oliveira U."/>
            <person name="Santos F.R."/>
            <person name="Vidigal T.H.D.A."/>
            <person name="Brescovit A.D."/>
            <person name="Santos A.J."/>
        </authorList>
    </citation>
    <scope>NUCLEOTIDE SEQUENCE</scope>
    <source>
        <tissue evidence="2">Shoot tissue taken approximately 20 cm above the soil surface</tissue>
    </source>
</reference>
<name>A0A0A9H167_ARUDO</name>
<reference evidence="2" key="2">
    <citation type="journal article" date="2015" name="Data Brief">
        <title>Shoot transcriptome of the giant reed, Arundo donax.</title>
        <authorList>
            <person name="Barrero R.A."/>
            <person name="Guerrero F.D."/>
            <person name="Moolhuijzen P."/>
            <person name="Goolsby J.A."/>
            <person name="Tidwell J."/>
            <person name="Bellgard S.E."/>
            <person name="Bellgard M.I."/>
        </authorList>
    </citation>
    <scope>NUCLEOTIDE SEQUENCE</scope>
    <source>
        <tissue evidence="2">Shoot tissue taken approximately 20 cm above the soil surface</tissue>
    </source>
</reference>
<evidence type="ECO:0000256" key="1">
    <source>
        <dbReference type="SAM" id="MobiDB-lite"/>
    </source>
</evidence>
<accession>A0A0A9H167</accession>
<evidence type="ECO:0000313" key="2">
    <source>
        <dbReference type="EMBL" id="JAE30522.1"/>
    </source>
</evidence>